<gene>
    <name evidence="5" type="ORF">AM593_10498</name>
</gene>
<accession>A0A3L5TS28</accession>
<feature type="non-terminal residue" evidence="5">
    <location>
        <position position="1"/>
    </location>
</feature>
<keyword evidence="6" id="KW-1185">Reference proteome</keyword>
<dbReference type="EMBL" id="KV589333">
    <property type="protein sequence ID" value="OPL21684.1"/>
    <property type="molecule type" value="Genomic_DNA"/>
</dbReference>
<proteinExistence type="predicted"/>
<evidence type="ECO:0000313" key="5">
    <source>
        <dbReference type="EMBL" id="OPL21684.1"/>
    </source>
</evidence>
<dbReference type="PROSITE" id="PS51424">
    <property type="entry name" value="ROC"/>
    <property type="match status" value="1"/>
</dbReference>
<dbReference type="Gene3D" id="3.40.50.300">
    <property type="entry name" value="P-loop containing nucleotide triphosphate hydrolases"/>
    <property type="match status" value="1"/>
</dbReference>
<evidence type="ECO:0000259" key="4">
    <source>
        <dbReference type="PROSITE" id="PS51424"/>
    </source>
</evidence>
<feature type="region of interest" description="Disordered" evidence="3">
    <location>
        <begin position="160"/>
        <end position="186"/>
    </location>
</feature>
<sequence length="297" mass="33348">MTQTVSLILQESNEKGMTTRASCVNTQFNTAIYDKFIFNHLVDAIAGGFFSPEDDKVPIEIKLMSDKKYVPLYLKLLESGSEKKRDIRLVILGKKGSGKTSFLKRLLREDINTIRMVTSTDGISIHRTRCNVNSDDSIWNKFDGINEETTRLLKPFEETIKSKDTESSDASAAAAVPKTAEDNKLQTSFQQPEIVQAQVTETQLKSPVATESPDQQPSSRSELASKDIEHMLESVVDLSDKDEYGTLLLWDFAGEEEFYHTHQTFLSPDAIYIVVTKLNEADDINAQGNIFCVKGKY</sequence>
<dbReference type="InterPro" id="IPR027417">
    <property type="entry name" value="P-loop_NTPase"/>
</dbReference>
<comment type="caution">
    <text evidence="5">The sequence shown here is derived from an EMBL/GenBank/DDBJ whole genome shotgun (WGS) entry which is preliminary data.</text>
</comment>
<organism evidence="5 6">
    <name type="scientific">Mytilus galloprovincialis</name>
    <name type="common">Mediterranean mussel</name>
    <dbReference type="NCBI Taxonomy" id="29158"/>
    <lineage>
        <taxon>Eukaryota</taxon>
        <taxon>Metazoa</taxon>
        <taxon>Spiralia</taxon>
        <taxon>Lophotrochozoa</taxon>
        <taxon>Mollusca</taxon>
        <taxon>Bivalvia</taxon>
        <taxon>Autobranchia</taxon>
        <taxon>Pteriomorphia</taxon>
        <taxon>Mytilida</taxon>
        <taxon>Mytiloidea</taxon>
        <taxon>Mytilidae</taxon>
        <taxon>Mytilinae</taxon>
        <taxon>Mytilus</taxon>
    </lineage>
</organism>
<evidence type="ECO:0000256" key="2">
    <source>
        <dbReference type="ARBA" id="ARBA00022741"/>
    </source>
</evidence>
<dbReference type="SUPFAM" id="SSF52540">
    <property type="entry name" value="P-loop containing nucleoside triphosphate hydrolases"/>
    <property type="match status" value="1"/>
</dbReference>
<keyword evidence="2" id="KW-0547">Nucleotide-binding</keyword>
<keyword evidence="1" id="KW-0677">Repeat</keyword>
<dbReference type="Gene3D" id="3.30.70.1390">
    <property type="entry name" value="ROC domain from the Parkinson's disease-associated leucine-rich repeat kinase 2"/>
    <property type="match status" value="1"/>
</dbReference>
<feature type="domain" description="Roc" evidence="4">
    <location>
        <begin position="80"/>
        <end position="297"/>
    </location>
</feature>
<dbReference type="AlphaFoldDB" id="A0A3L5TS28"/>
<name>A0A3L5TS28_MYTGA</name>
<dbReference type="Proteomes" id="UP000266721">
    <property type="component" value="Unassembled WGS sequence"/>
</dbReference>
<dbReference type="Pfam" id="PF08477">
    <property type="entry name" value="Roc"/>
    <property type="match status" value="1"/>
</dbReference>
<evidence type="ECO:0000256" key="1">
    <source>
        <dbReference type="ARBA" id="ARBA00022737"/>
    </source>
</evidence>
<protein>
    <recommendedName>
        <fullName evidence="4">Roc domain-containing protein</fullName>
    </recommendedName>
</protein>
<reference evidence="5 6" key="1">
    <citation type="journal article" date="2016" name="PLoS ONE">
        <title>A First Insight into the Genome of the Filter-Feeder Mussel Mytilus galloprovincialis.</title>
        <authorList>
            <person name="Murgarella M."/>
            <person name="Puiu D."/>
            <person name="Novoa B."/>
            <person name="Figueras A."/>
            <person name="Posada D."/>
            <person name="Canchaya C."/>
        </authorList>
    </citation>
    <scope>NUCLEOTIDE SEQUENCE [LARGE SCALE GENOMIC DNA]</scope>
    <source>
        <tissue evidence="5">Muscle</tissue>
    </source>
</reference>
<evidence type="ECO:0000313" key="6">
    <source>
        <dbReference type="Proteomes" id="UP000266721"/>
    </source>
</evidence>
<dbReference type="GO" id="GO:0000166">
    <property type="term" value="F:nucleotide binding"/>
    <property type="evidence" value="ECO:0007669"/>
    <property type="project" value="UniProtKB-KW"/>
</dbReference>
<evidence type="ECO:0000256" key="3">
    <source>
        <dbReference type="SAM" id="MobiDB-lite"/>
    </source>
</evidence>
<dbReference type="InterPro" id="IPR020859">
    <property type="entry name" value="ROC"/>
</dbReference>